<keyword evidence="7 8" id="KW-0131">Cell cycle</keyword>
<evidence type="ECO:0000256" key="5">
    <source>
        <dbReference type="ARBA" id="ARBA00022741"/>
    </source>
</evidence>
<organism evidence="12 13">
    <name type="scientific">Micrococcus luteus</name>
    <name type="common">Micrococcus lysodeikticus</name>
    <dbReference type="NCBI Taxonomy" id="1270"/>
    <lineage>
        <taxon>Bacteria</taxon>
        <taxon>Bacillati</taxon>
        <taxon>Actinomycetota</taxon>
        <taxon>Actinomycetes</taxon>
        <taxon>Micrococcales</taxon>
        <taxon>Micrococcaceae</taxon>
        <taxon>Micrococcus</taxon>
    </lineage>
</organism>
<dbReference type="SUPFAM" id="SSF51984">
    <property type="entry name" value="MurCD N-terminal domain"/>
    <property type="match status" value="1"/>
</dbReference>
<dbReference type="Pfam" id="PF21799">
    <property type="entry name" value="MurD-like_N"/>
    <property type="match status" value="1"/>
</dbReference>
<evidence type="ECO:0000256" key="4">
    <source>
        <dbReference type="ARBA" id="ARBA00022598"/>
    </source>
</evidence>
<dbReference type="Gene3D" id="3.40.1190.10">
    <property type="entry name" value="Mur-like, catalytic domain"/>
    <property type="match status" value="1"/>
</dbReference>
<dbReference type="InterPro" id="IPR013221">
    <property type="entry name" value="Mur_ligase_cen"/>
</dbReference>
<keyword evidence="6 7" id="KW-0067">ATP-binding</keyword>
<dbReference type="GO" id="GO:0071555">
    <property type="term" value="P:cell wall organization"/>
    <property type="evidence" value="ECO:0007669"/>
    <property type="project" value="UniProtKB-KW"/>
</dbReference>
<dbReference type="Gene3D" id="3.90.190.20">
    <property type="entry name" value="Mur ligase, C-terminal domain"/>
    <property type="match status" value="1"/>
</dbReference>
<dbReference type="GO" id="GO:0008764">
    <property type="term" value="F:UDP-N-acetylmuramoylalanine-D-glutamate ligase activity"/>
    <property type="evidence" value="ECO:0007669"/>
    <property type="project" value="UniProtKB-UniRule"/>
</dbReference>
<evidence type="ECO:0000256" key="9">
    <source>
        <dbReference type="SAM" id="MobiDB-lite"/>
    </source>
</evidence>
<dbReference type="InterPro" id="IPR036565">
    <property type="entry name" value="Mur-like_cat_sf"/>
</dbReference>
<evidence type="ECO:0000256" key="2">
    <source>
        <dbReference type="ARBA" id="ARBA00004752"/>
    </source>
</evidence>
<dbReference type="Proteomes" id="UP001205867">
    <property type="component" value="Unassembled WGS sequence"/>
</dbReference>
<evidence type="ECO:0000256" key="3">
    <source>
        <dbReference type="ARBA" id="ARBA00022490"/>
    </source>
</evidence>
<dbReference type="GO" id="GO:0051301">
    <property type="term" value="P:cell division"/>
    <property type="evidence" value="ECO:0007669"/>
    <property type="project" value="UniProtKB-KW"/>
</dbReference>
<dbReference type="PANTHER" id="PTHR43692">
    <property type="entry name" value="UDP-N-ACETYLMURAMOYLALANINE--D-GLUTAMATE LIGASE"/>
    <property type="match status" value="1"/>
</dbReference>
<keyword evidence="7 8" id="KW-0133">Cell shape</keyword>
<keyword evidence="4 7" id="KW-0436">Ligase</keyword>
<dbReference type="InterPro" id="IPR004101">
    <property type="entry name" value="Mur_ligase_C"/>
</dbReference>
<evidence type="ECO:0000259" key="10">
    <source>
        <dbReference type="Pfam" id="PF02875"/>
    </source>
</evidence>
<comment type="function">
    <text evidence="7 8">Cell wall formation. Catalyzes the addition of glutamate to the nucleotide precursor UDP-N-acetylmuramoyl-L-alanine (UMA).</text>
</comment>
<reference evidence="12" key="1">
    <citation type="submission" date="2023-06" db="EMBL/GenBank/DDBJ databases">
        <title>lsaBGC provides a comprehensive framework for evolutionary analysis of biosynthetic gene clusters within focal taxa.</title>
        <authorList>
            <person name="Salamzade R."/>
            <person name="Sandstrom S."/>
            <person name="Kalan L.R."/>
        </authorList>
    </citation>
    <scope>NUCLEOTIDE SEQUENCE</scope>
    <source>
        <strain evidence="12">P3-SID899</strain>
    </source>
</reference>
<dbReference type="GO" id="GO:0005737">
    <property type="term" value="C:cytoplasm"/>
    <property type="evidence" value="ECO:0007669"/>
    <property type="project" value="UniProtKB-SubCell"/>
</dbReference>
<dbReference type="NCBIfam" id="TIGR01087">
    <property type="entry name" value="murD"/>
    <property type="match status" value="1"/>
</dbReference>
<dbReference type="InterPro" id="IPR036615">
    <property type="entry name" value="Mur_ligase_C_dom_sf"/>
</dbReference>
<dbReference type="GO" id="GO:0009252">
    <property type="term" value="P:peptidoglycan biosynthetic process"/>
    <property type="evidence" value="ECO:0007669"/>
    <property type="project" value="UniProtKB-UniRule"/>
</dbReference>
<comment type="subcellular location">
    <subcellularLocation>
        <location evidence="1 7 8">Cytoplasm</location>
    </subcellularLocation>
</comment>
<gene>
    <name evidence="7 12" type="primary">murD</name>
    <name evidence="12" type="ORF">M3A82_007245</name>
</gene>
<feature type="binding site" evidence="7">
    <location>
        <begin position="158"/>
        <end position="164"/>
    </location>
    <ligand>
        <name>ATP</name>
        <dbReference type="ChEBI" id="CHEBI:30616"/>
    </ligand>
</feature>
<feature type="region of interest" description="Disordered" evidence="9">
    <location>
        <begin position="1"/>
        <end position="24"/>
    </location>
</feature>
<keyword evidence="5 7" id="KW-0547">Nucleotide-binding</keyword>
<evidence type="ECO:0000256" key="6">
    <source>
        <dbReference type="ARBA" id="ARBA00022840"/>
    </source>
</evidence>
<comment type="catalytic activity">
    <reaction evidence="7 8">
        <text>UDP-N-acetyl-alpha-D-muramoyl-L-alanine + D-glutamate + ATP = UDP-N-acetyl-alpha-D-muramoyl-L-alanyl-D-glutamate + ADP + phosphate + H(+)</text>
        <dbReference type="Rhea" id="RHEA:16429"/>
        <dbReference type="ChEBI" id="CHEBI:15378"/>
        <dbReference type="ChEBI" id="CHEBI:29986"/>
        <dbReference type="ChEBI" id="CHEBI:30616"/>
        <dbReference type="ChEBI" id="CHEBI:43474"/>
        <dbReference type="ChEBI" id="CHEBI:83898"/>
        <dbReference type="ChEBI" id="CHEBI:83900"/>
        <dbReference type="ChEBI" id="CHEBI:456216"/>
        <dbReference type="EC" id="6.3.2.9"/>
    </reaction>
</comment>
<name>A0AAP3AH98_MICLU</name>
<dbReference type="Pfam" id="PF02875">
    <property type="entry name" value="Mur_ligase_C"/>
    <property type="match status" value="1"/>
</dbReference>
<evidence type="ECO:0000256" key="8">
    <source>
        <dbReference type="RuleBase" id="RU003664"/>
    </source>
</evidence>
<evidence type="ECO:0000256" key="7">
    <source>
        <dbReference type="HAMAP-Rule" id="MF_00639"/>
    </source>
</evidence>
<proteinExistence type="inferred from homology"/>
<dbReference type="SUPFAM" id="SSF53623">
    <property type="entry name" value="MurD-like peptide ligases, catalytic domain"/>
    <property type="match status" value="1"/>
</dbReference>
<keyword evidence="7 8" id="KW-0961">Cell wall biogenesis/degradation</keyword>
<dbReference type="Gene3D" id="3.40.50.720">
    <property type="entry name" value="NAD(P)-binding Rossmann-like Domain"/>
    <property type="match status" value="1"/>
</dbReference>
<protein>
    <recommendedName>
        <fullName evidence="7 8">UDP-N-acetylmuramoylalanine--D-glutamate ligase</fullName>
        <ecNumber evidence="7 8">6.3.2.9</ecNumber>
    </recommendedName>
    <alternativeName>
        <fullName evidence="7">D-glutamic acid-adding enzyme</fullName>
    </alternativeName>
    <alternativeName>
        <fullName evidence="7">UDP-N-acetylmuramoyl-L-alanyl-D-glutamate synthetase</fullName>
    </alternativeName>
</protein>
<sequence>MTGPASDAAPAPVRRPRADTARTADLTSWDAPGWAGLRVVVTGLGITGFSVADTLAELGAAVVVVDGDDGPENRARAETLRIVGVREVLLDRAATQVLPEVDGAAADLVVTSPGWRPDQPLLMAAHAAGLPIWSDVELAWRLRERAGRKTADWVCLTGTNGKTTTVTMVEAILRADGRRAVACGNVGTPVLDAIRDPQGFDVLALELSSFQLHWTHGLAPASSAVLNLAEDHVDWHGSMEEYAAAKGKVYAHTRTACVFNEQDPVTRTLVERADVQEGCRAIGFTTDTPGLSDIGVVDGILVDRAFLDNRRHEAIALAERADLGPVAPRHTVANAAAAAALTRAVGVSPAAVAEGLRSYDRGEHRIQLVATSRDVMWVNDSKATNPHAADASLAAFSSVVWLAGGLPKGVTYHELVAAHAHRLRAVVLLGRDTSALRAALAAHAPEVPVHAPLAAADGTGPADGAAVMAEAVRVADGLARPGDTVLMAPAAASMDQFRSYAARGDAFIEAVAGLMREHGWDVPDDAAPDAD</sequence>
<dbReference type="HAMAP" id="MF_00639">
    <property type="entry name" value="MurD"/>
    <property type="match status" value="1"/>
</dbReference>
<evidence type="ECO:0000313" key="13">
    <source>
        <dbReference type="Proteomes" id="UP001205867"/>
    </source>
</evidence>
<keyword evidence="7 8" id="KW-0132">Cell division</keyword>
<comment type="pathway">
    <text evidence="2 7 8">Cell wall biogenesis; peptidoglycan biosynthesis.</text>
</comment>
<dbReference type="GO" id="GO:0005524">
    <property type="term" value="F:ATP binding"/>
    <property type="evidence" value="ECO:0007669"/>
    <property type="project" value="UniProtKB-UniRule"/>
</dbReference>
<dbReference type="SUPFAM" id="SSF53244">
    <property type="entry name" value="MurD-like peptide ligases, peptide-binding domain"/>
    <property type="match status" value="1"/>
</dbReference>
<feature type="compositionally biased region" description="Low complexity" evidence="9">
    <location>
        <begin position="1"/>
        <end position="12"/>
    </location>
</feature>
<comment type="similarity">
    <text evidence="7">Belongs to the MurCDEF family.</text>
</comment>
<dbReference type="EC" id="6.3.2.9" evidence="7 8"/>
<comment type="caution">
    <text evidence="12">The sequence shown here is derived from an EMBL/GenBank/DDBJ whole genome shotgun (WGS) entry which is preliminary data.</text>
</comment>
<dbReference type="InterPro" id="IPR005762">
    <property type="entry name" value="MurD"/>
</dbReference>
<dbReference type="EMBL" id="JALXKZ020000014">
    <property type="protein sequence ID" value="MCV7629134.1"/>
    <property type="molecule type" value="Genomic_DNA"/>
</dbReference>
<dbReference type="AlphaFoldDB" id="A0AAP3AH98"/>
<dbReference type="PANTHER" id="PTHR43692:SF1">
    <property type="entry name" value="UDP-N-ACETYLMURAMOYLALANINE--D-GLUTAMATE LIGASE"/>
    <property type="match status" value="1"/>
</dbReference>
<dbReference type="Pfam" id="PF08245">
    <property type="entry name" value="Mur_ligase_M"/>
    <property type="match status" value="1"/>
</dbReference>
<feature type="domain" description="Mur ligase C-terminal" evidence="10">
    <location>
        <begin position="364"/>
        <end position="490"/>
    </location>
</feature>
<keyword evidence="3 7" id="KW-0963">Cytoplasm</keyword>
<dbReference type="GO" id="GO:0008360">
    <property type="term" value="P:regulation of cell shape"/>
    <property type="evidence" value="ECO:0007669"/>
    <property type="project" value="UniProtKB-KW"/>
</dbReference>
<evidence type="ECO:0000259" key="11">
    <source>
        <dbReference type="Pfam" id="PF08245"/>
    </source>
</evidence>
<evidence type="ECO:0000256" key="1">
    <source>
        <dbReference type="ARBA" id="ARBA00004496"/>
    </source>
</evidence>
<feature type="domain" description="Mur ligase central" evidence="11">
    <location>
        <begin position="157"/>
        <end position="341"/>
    </location>
</feature>
<accession>A0AAP3AH98</accession>
<keyword evidence="7 8" id="KW-0573">Peptidoglycan synthesis</keyword>
<evidence type="ECO:0000313" key="12">
    <source>
        <dbReference type="EMBL" id="MCV7629134.1"/>
    </source>
</evidence>